<keyword evidence="1" id="KW-1133">Transmembrane helix</keyword>
<evidence type="ECO:0000313" key="3">
    <source>
        <dbReference type="Proteomes" id="UP000708208"/>
    </source>
</evidence>
<dbReference type="Proteomes" id="UP000708208">
    <property type="component" value="Unassembled WGS sequence"/>
</dbReference>
<name>A0A8J2LG65_9HEXA</name>
<protein>
    <submittedName>
        <fullName evidence="2">Uncharacterized protein</fullName>
    </submittedName>
</protein>
<dbReference type="EMBL" id="CAJVCH010558873">
    <property type="protein sequence ID" value="CAG7831083.1"/>
    <property type="molecule type" value="Genomic_DNA"/>
</dbReference>
<sequence>LQEEDLYDELGLSPTIIWVLTVICLILVILGIIMACVLIRGCKNKNPKQINFWIMYAKFGLV</sequence>
<keyword evidence="1" id="KW-0812">Transmembrane</keyword>
<proteinExistence type="predicted"/>
<reference evidence="2" key="1">
    <citation type="submission" date="2021-06" db="EMBL/GenBank/DDBJ databases">
        <authorList>
            <person name="Hodson N. C."/>
            <person name="Mongue J. A."/>
            <person name="Jaron S. K."/>
        </authorList>
    </citation>
    <scope>NUCLEOTIDE SEQUENCE</scope>
</reference>
<evidence type="ECO:0000256" key="1">
    <source>
        <dbReference type="SAM" id="Phobius"/>
    </source>
</evidence>
<feature type="transmembrane region" description="Helical" evidence="1">
    <location>
        <begin position="16"/>
        <end position="39"/>
    </location>
</feature>
<accession>A0A8J2LG65</accession>
<comment type="caution">
    <text evidence="2">The sequence shown here is derived from an EMBL/GenBank/DDBJ whole genome shotgun (WGS) entry which is preliminary data.</text>
</comment>
<gene>
    <name evidence="2" type="ORF">AFUS01_LOCUS40843</name>
</gene>
<keyword evidence="3" id="KW-1185">Reference proteome</keyword>
<keyword evidence="1" id="KW-0472">Membrane</keyword>
<organism evidence="2 3">
    <name type="scientific">Allacma fusca</name>
    <dbReference type="NCBI Taxonomy" id="39272"/>
    <lineage>
        <taxon>Eukaryota</taxon>
        <taxon>Metazoa</taxon>
        <taxon>Ecdysozoa</taxon>
        <taxon>Arthropoda</taxon>
        <taxon>Hexapoda</taxon>
        <taxon>Collembola</taxon>
        <taxon>Symphypleona</taxon>
        <taxon>Sminthuridae</taxon>
        <taxon>Allacma</taxon>
    </lineage>
</organism>
<dbReference type="AlphaFoldDB" id="A0A8J2LG65"/>
<evidence type="ECO:0000313" key="2">
    <source>
        <dbReference type="EMBL" id="CAG7831083.1"/>
    </source>
</evidence>
<feature type="non-terminal residue" evidence="2">
    <location>
        <position position="62"/>
    </location>
</feature>
<feature type="non-terminal residue" evidence="2">
    <location>
        <position position="1"/>
    </location>
</feature>